<protein>
    <submittedName>
        <fullName evidence="7">Uncharacterized protein</fullName>
    </submittedName>
</protein>
<name>A0A9P4NHG7_9PEZI</name>
<feature type="transmembrane region" description="Helical" evidence="6">
    <location>
        <begin position="104"/>
        <end position="123"/>
    </location>
</feature>
<feature type="transmembrane region" description="Helical" evidence="6">
    <location>
        <begin position="6"/>
        <end position="28"/>
    </location>
</feature>
<evidence type="ECO:0000256" key="2">
    <source>
        <dbReference type="ARBA" id="ARBA00022692"/>
    </source>
</evidence>
<feature type="transmembrane region" description="Helical" evidence="6">
    <location>
        <begin position="170"/>
        <end position="191"/>
    </location>
</feature>
<keyword evidence="3 6" id="KW-1133">Transmembrane helix</keyword>
<reference evidence="7" key="1">
    <citation type="journal article" date="2020" name="Stud. Mycol.">
        <title>101 Dothideomycetes genomes: a test case for predicting lifestyles and emergence of pathogens.</title>
        <authorList>
            <person name="Haridas S."/>
            <person name="Albert R."/>
            <person name="Binder M."/>
            <person name="Bloem J."/>
            <person name="Labutti K."/>
            <person name="Salamov A."/>
            <person name="Andreopoulos B."/>
            <person name="Baker S."/>
            <person name="Barry K."/>
            <person name="Bills G."/>
            <person name="Bluhm B."/>
            <person name="Cannon C."/>
            <person name="Castanera R."/>
            <person name="Culley D."/>
            <person name="Daum C."/>
            <person name="Ezra D."/>
            <person name="Gonzalez J."/>
            <person name="Henrissat B."/>
            <person name="Kuo A."/>
            <person name="Liang C."/>
            <person name="Lipzen A."/>
            <person name="Lutzoni F."/>
            <person name="Magnuson J."/>
            <person name="Mondo S."/>
            <person name="Nolan M."/>
            <person name="Ohm R."/>
            <person name="Pangilinan J."/>
            <person name="Park H.-J."/>
            <person name="Ramirez L."/>
            <person name="Alfaro M."/>
            <person name="Sun H."/>
            <person name="Tritt A."/>
            <person name="Yoshinaga Y."/>
            <person name="Zwiers L.-H."/>
            <person name="Turgeon B."/>
            <person name="Goodwin S."/>
            <person name="Spatafora J."/>
            <person name="Crous P."/>
            <person name="Grigoriev I."/>
        </authorList>
    </citation>
    <scope>NUCLEOTIDE SEQUENCE</scope>
    <source>
        <strain evidence="7">CBS 130266</strain>
    </source>
</reference>
<feature type="transmembrane region" description="Helical" evidence="6">
    <location>
        <begin position="203"/>
        <end position="226"/>
    </location>
</feature>
<evidence type="ECO:0000256" key="5">
    <source>
        <dbReference type="SAM" id="MobiDB-lite"/>
    </source>
</evidence>
<dbReference type="EMBL" id="MU007094">
    <property type="protein sequence ID" value="KAF2422094.1"/>
    <property type="molecule type" value="Genomic_DNA"/>
</dbReference>
<dbReference type="Pfam" id="PF05653">
    <property type="entry name" value="Mg_trans_NIPA"/>
    <property type="match status" value="1"/>
</dbReference>
<feature type="transmembrane region" description="Helical" evidence="6">
    <location>
        <begin position="277"/>
        <end position="298"/>
    </location>
</feature>
<feature type="region of interest" description="Disordered" evidence="5">
    <location>
        <begin position="380"/>
        <end position="428"/>
    </location>
</feature>
<feature type="transmembrane region" description="Helical" evidence="6">
    <location>
        <begin position="130"/>
        <end position="150"/>
    </location>
</feature>
<comment type="subcellular location">
    <subcellularLocation>
        <location evidence="1">Membrane</location>
        <topology evidence="1">Multi-pass membrane protein</topology>
    </subcellularLocation>
</comment>
<dbReference type="SUPFAM" id="SSF103481">
    <property type="entry name" value="Multidrug resistance efflux transporter EmrE"/>
    <property type="match status" value="1"/>
</dbReference>
<dbReference type="AlphaFoldDB" id="A0A9P4NHG7"/>
<evidence type="ECO:0000256" key="1">
    <source>
        <dbReference type="ARBA" id="ARBA00004141"/>
    </source>
</evidence>
<sequence length="588" mass="65008">MRTMPLGASVALGVLVGLVSTGVQSIGLTHQRKSHLLEDQKSMEEDGHVARPAYKRRRWQVGMLMFLVANIVGSSIQITTLPLPVLSTLQAVSFSPPHIPTTQLITNIQSGLVFNTICATIILGEPFTRYSIIGTCLVATGAVLIGIFGSVTEPSHNLDQLLYLLSRSQFLIWLFGTLFVAIFLMLGTFMLKRIPPRYIHRVRFIEGMLYGSISGIFSAHGLLLAKAAVELLVRTIADRHNQFNRWQSYMILFGFLFFALSQLYYMHLGLKLCSTSVLYPFVFCIYNIVTIIDGLIYFDQGSRLPPLHAGLIAVGTVVLLAGVFALSWRLQADGQIPGPAAVDVRAKARVPTPRAGLAPGLGLLDSGESEDEDGHVLRYSNDEEAARPSEHTPLLRSATAPAVEPSTVAKRRAGTLNLPKSRRKTTVDATSEIWDELHDRSDTRRYSGGPYSPHSMRSPSSSRLLERRRASGGPQHARTMPTRRSKGFSTFTEAPWKFLGNTIRGNGSNSNKNQKTPIPRFESPPPLSDGPTDGEDTEGEHEVRTGRGRGWSLGGREPDNSSNMWMKLKWWKKRWRSSDSEQNGVDDT</sequence>
<feature type="compositionally biased region" description="Basic and acidic residues" evidence="5">
    <location>
        <begin position="380"/>
        <end position="390"/>
    </location>
</feature>
<comment type="caution">
    <text evidence="7">The sequence shown here is derived from an EMBL/GenBank/DDBJ whole genome shotgun (WGS) entry which is preliminary data.</text>
</comment>
<organism evidence="7 8">
    <name type="scientific">Tothia fuscella</name>
    <dbReference type="NCBI Taxonomy" id="1048955"/>
    <lineage>
        <taxon>Eukaryota</taxon>
        <taxon>Fungi</taxon>
        <taxon>Dikarya</taxon>
        <taxon>Ascomycota</taxon>
        <taxon>Pezizomycotina</taxon>
        <taxon>Dothideomycetes</taxon>
        <taxon>Pleosporomycetidae</taxon>
        <taxon>Venturiales</taxon>
        <taxon>Cylindrosympodiaceae</taxon>
        <taxon>Tothia</taxon>
    </lineage>
</organism>
<accession>A0A9P4NHG7</accession>
<evidence type="ECO:0000256" key="6">
    <source>
        <dbReference type="SAM" id="Phobius"/>
    </source>
</evidence>
<proteinExistence type="predicted"/>
<dbReference type="PANTHER" id="PTHR12570">
    <property type="match status" value="1"/>
</dbReference>
<dbReference type="PANTHER" id="PTHR12570:SF86">
    <property type="entry name" value="ADR321CP"/>
    <property type="match status" value="1"/>
</dbReference>
<evidence type="ECO:0000256" key="3">
    <source>
        <dbReference type="ARBA" id="ARBA00022989"/>
    </source>
</evidence>
<feature type="transmembrane region" description="Helical" evidence="6">
    <location>
        <begin position="310"/>
        <end position="328"/>
    </location>
</feature>
<dbReference type="Proteomes" id="UP000800235">
    <property type="component" value="Unassembled WGS sequence"/>
</dbReference>
<keyword evidence="2 6" id="KW-0812">Transmembrane</keyword>
<feature type="compositionally biased region" description="Polar residues" evidence="5">
    <location>
        <begin position="503"/>
        <end position="516"/>
    </location>
</feature>
<dbReference type="InterPro" id="IPR008521">
    <property type="entry name" value="Mg_trans_NIPA"/>
</dbReference>
<keyword evidence="4 6" id="KW-0472">Membrane</keyword>
<keyword evidence="8" id="KW-1185">Reference proteome</keyword>
<feature type="region of interest" description="Disordered" evidence="5">
    <location>
        <begin position="441"/>
        <end position="563"/>
    </location>
</feature>
<evidence type="ECO:0000313" key="8">
    <source>
        <dbReference type="Proteomes" id="UP000800235"/>
    </source>
</evidence>
<dbReference type="GO" id="GO:0015095">
    <property type="term" value="F:magnesium ion transmembrane transporter activity"/>
    <property type="evidence" value="ECO:0007669"/>
    <property type="project" value="InterPro"/>
</dbReference>
<gene>
    <name evidence="7" type="ORF">EJ08DRAFT_664998</name>
</gene>
<dbReference type="GO" id="GO:0016020">
    <property type="term" value="C:membrane"/>
    <property type="evidence" value="ECO:0007669"/>
    <property type="project" value="UniProtKB-SubCell"/>
</dbReference>
<evidence type="ECO:0000256" key="4">
    <source>
        <dbReference type="ARBA" id="ARBA00023136"/>
    </source>
</evidence>
<feature type="transmembrane region" description="Helical" evidence="6">
    <location>
        <begin position="246"/>
        <end position="265"/>
    </location>
</feature>
<feature type="compositionally biased region" description="Low complexity" evidence="5">
    <location>
        <begin position="452"/>
        <end position="463"/>
    </location>
</feature>
<dbReference type="InterPro" id="IPR037185">
    <property type="entry name" value="EmrE-like"/>
</dbReference>
<feature type="transmembrane region" description="Helical" evidence="6">
    <location>
        <begin position="61"/>
        <end position="84"/>
    </location>
</feature>
<evidence type="ECO:0000313" key="7">
    <source>
        <dbReference type="EMBL" id="KAF2422094.1"/>
    </source>
</evidence>
<dbReference type="OrthoDB" id="2504919at2759"/>